<keyword evidence="2" id="KW-0813">Transport</keyword>
<dbReference type="PROSITE" id="PS50909">
    <property type="entry name" value="GAT"/>
    <property type="match status" value="1"/>
</dbReference>
<dbReference type="InterPro" id="IPR045007">
    <property type="entry name" value="LSB5"/>
</dbReference>
<gene>
    <name evidence="7 9" type="ORF">P152DRAFT_405522</name>
</gene>
<dbReference type="GO" id="GO:0007034">
    <property type="term" value="P:vacuolar transport"/>
    <property type="evidence" value="ECO:0007669"/>
    <property type="project" value="UniProtKB-ARBA"/>
</dbReference>
<evidence type="ECO:0000256" key="3">
    <source>
        <dbReference type="ARBA" id="ARBA00022927"/>
    </source>
</evidence>
<protein>
    <recommendedName>
        <fullName evidence="10">VHS domain-containing protein</fullName>
    </recommendedName>
</protein>
<dbReference type="PANTHER" id="PTHR47789">
    <property type="entry name" value="LAS SEVENTEEN-BINDING PROTEIN 5"/>
    <property type="match status" value="1"/>
</dbReference>
<name>A0A6G1FRK1_9PEZI</name>
<reference evidence="9" key="3">
    <citation type="submission" date="2025-04" db="UniProtKB">
        <authorList>
            <consortium name="RefSeq"/>
        </authorList>
    </citation>
    <scope>IDENTIFICATION</scope>
    <source>
        <strain evidence="9">CBS 781.70</strain>
    </source>
</reference>
<dbReference type="SUPFAM" id="SSF89009">
    <property type="entry name" value="GAT-like domain"/>
    <property type="match status" value="1"/>
</dbReference>
<feature type="region of interest" description="Disordered" evidence="4">
    <location>
        <begin position="344"/>
        <end position="430"/>
    </location>
</feature>
<dbReference type="GO" id="GO:0051666">
    <property type="term" value="P:actin cortical patch localization"/>
    <property type="evidence" value="ECO:0007669"/>
    <property type="project" value="TreeGrafter"/>
</dbReference>
<dbReference type="InterPro" id="IPR008942">
    <property type="entry name" value="ENTH_VHS"/>
</dbReference>
<organism evidence="7">
    <name type="scientific">Eremomyces bilateralis CBS 781.70</name>
    <dbReference type="NCBI Taxonomy" id="1392243"/>
    <lineage>
        <taxon>Eukaryota</taxon>
        <taxon>Fungi</taxon>
        <taxon>Dikarya</taxon>
        <taxon>Ascomycota</taxon>
        <taxon>Pezizomycotina</taxon>
        <taxon>Dothideomycetes</taxon>
        <taxon>Dothideomycetes incertae sedis</taxon>
        <taxon>Eremomycetales</taxon>
        <taxon>Eremomycetaceae</taxon>
        <taxon>Eremomyces</taxon>
    </lineage>
</organism>
<dbReference type="AlphaFoldDB" id="A0A6G1FRK1"/>
<feature type="compositionally biased region" description="Basic and acidic residues" evidence="4">
    <location>
        <begin position="165"/>
        <end position="175"/>
    </location>
</feature>
<evidence type="ECO:0000313" key="7">
    <source>
        <dbReference type="EMBL" id="KAF1808403.1"/>
    </source>
</evidence>
<dbReference type="Proteomes" id="UP000504638">
    <property type="component" value="Unplaced"/>
</dbReference>
<evidence type="ECO:0000313" key="8">
    <source>
        <dbReference type="Proteomes" id="UP000504638"/>
    </source>
</evidence>
<feature type="region of interest" description="Disordered" evidence="4">
    <location>
        <begin position="151"/>
        <end position="234"/>
    </location>
</feature>
<dbReference type="PANTHER" id="PTHR47789:SF1">
    <property type="entry name" value="LAS SEVENTEEN-BINDING PROTEIN 5"/>
    <property type="match status" value="1"/>
</dbReference>
<dbReference type="Gene3D" id="1.20.58.160">
    <property type="match status" value="1"/>
</dbReference>
<evidence type="ECO:0000256" key="2">
    <source>
        <dbReference type="ARBA" id="ARBA00022448"/>
    </source>
</evidence>
<dbReference type="GO" id="GO:0030479">
    <property type="term" value="C:actin cortical patch"/>
    <property type="evidence" value="ECO:0007669"/>
    <property type="project" value="TreeGrafter"/>
</dbReference>
<proteinExistence type="predicted"/>
<dbReference type="InterPro" id="IPR004152">
    <property type="entry name" value="GAT_dom"/>
</dbReference>
<dbReference type="SMART" id="SM00288">
    <property type="entry name" value="VHS"/>
    <property type="match status" value="1"/>
</dbReference>
<dbReference type="InterPro" id="IPR002014">
    <property type="entry name" value="VHS_dom"/>
</dbReference>
<dbReference type="RefSeq" id="XP_033530034.1">
    <property type="nucleotide sequence ID" value="XM_033676818.1"/>
</dbReference>
<accession>A0A6G1FRK1</accession>
<evidence type="ECO:0000256" key="4">
    <source>
        <dbReference type="SAM" id="MobiDB-lite"/>
    </source>
</evidence>
<dbReference type="CDD" id="cd16980">
    <property type="entry name" value="VHS_Lsb5"/>
    <property type="match status" value="1"/>
</dbReference>
<evidence type="ECO:0000256" key="1">
    <source>
        <dbReference type="ARBA" id="ARBA00011446"/>
    </source>
</evidence>
<feature type="compositionally biased region" description="Low complexity" evidence="4">
    <location>
        <begin position="181"/>
        <end position="192"/>
    </location>
</feature>
<dbReference type="GeneID" id="54417388"/>
<dbReference type="GO" id="GO:0035091">
    <property type="term" value="F:phosphatidylinositol binding"/>
    <property type="evidence" value="ECO:0007669"/>
    <property type="project" value="InterPro"/>
</dbReference>
<dbReference type="GO" id="GO:0043130">
    <property type="term" value="F:ubiquitin binding"/>
    <property type="evidence" value="ECO:0007669"/>
    <property type="project" value="InterPro"/>
</dbReference>
<feature type="domain" description="VHS" evidence="5">
    <location>
        <begin position="31"/>
        <end position="160"/>
    </location>
</feature>
<evidence type="ECO:0000313" key="9">
    <source>
        <dbReference type="RefSeq" id="XP_033530034.1"/>
    </source>
</evidence>
<evidence type="ECO:0008006" key="10">
    <source>
        <dbReference type="Google" id="ProtNLM"/>
    </source>
</evidence>
<evidence type="ECO:0000259" key="5">
    <source>
        <dbReference type="PROSITE" id="PS50179"/>
    </source>
</evidence>
<dbReference type="GO" id="GO:0007015">
    <property type="term" value="P:actin filament organization"/>
    <property type="evidence" value="ECO:0007669"/>
    <property type="project" value="InterPro"/>
</dbReference>
<dbReference type="Gene3D" id="1.25.40.90">
    <property type="match status" value="1"/>
</dbReference>
<dbReference type="SUPFAM" id="SSF48464">
    <property type="entry name" value="ENTH/VHS domain"/>
    <property type="match status" value="1"/>
</dbReference>
<evidence type="ECO:0000259" key="6">
    <source>
        <dbReference type="PROSITE" id="PS50909"/>
    </source>
</evidence>
<feature type="compositionally biased region" description="Acidic residues" evidence="4">
    <location>
        <begin position="401"/>
        <end position="412"/>
    </location>
</feature>
<dbReference type="GO" id="GO:0015031">
    <property type="term" value="P:protein transport"/>
    <property type="evidence" value="ECO:0007669"/>
    <property type="project" value="UniProtKB-KW"/>
</dbReference>
<dbReference type="InterPro" id="IPR038425">
    <property type="entry name" value="GAT_sf"/>
</dbReference>
<comment type="subunit">
    <text evidence="1">Component of the ESCRT-0 complex composed of HSE1 and VPS27.</text>
</comment>
<keyword evidence="8" id="KW-1185">Reference proteome</keyword>
<sequence>MCTVYIFRKLFSCILKQKKPYSAITVQIERLTSEAYEEHDLAGIVDLVEVIRIQDTGPTEAARAIRKKLKYGSPHKQLRALTILDALIQNAGKGFQRTFADEPLLERLRIVSQDDMVDAEVRQKCNVLFRQWAAGYKNKQGLQGIASLYKQLPKTRRPQPQQSRVVRETEADTHEQPPSPTATRSRGTSSATVYAGHSRASSSTAPISLGNTTPPSSSIFRSSKDKKSKAKPFNLEKERHQILETIASASVASTNLVNALKLINRESQRVSENPEVMKRFDTCKRLRRQILRYIQLVESEQYIGSLLSANDELVKALMAFEVLDKSMEDDSDSDNEALQEARSEFIHEPARGGGVNEGFSRLSMQEQPPARQSRPSSMSMPPPIPSAASKHRISQYRPEPEPEDEVDDDDPFGDQNAVKTPYVEKGGMTW</sequence>
<dbReference type="PROSITE" id="PS50179">
    <property type="entry name" value="VHS"/>
    <property type="match status" value="1"/>
</dbReference>
<dbReference type="CDD" id="cd14232">
    <property type="entry name" value="GAT_LSB5"/>
    <property type="match status" value="1"/>
</dbReference>
<dbReference type="OrthoDB" id="10068368at2759"/>
<feature type="compositionally biased region" description="Low complexity" evidence="4">
    <location>
        <begin position="367"/>
        <end position="379"/>
    </location>
</feature>
<dbReference type="InterPro" id="IPR044103">
    <property type="entry name" value="GAT_LSB5"/>
</dbReference>
<feature type="domain" description="GAT" evidence="6">
    <location>
        <begin position="237"/>
        <end position="325"/>
    </location>
</feature>
<dbReference type="Pfam" id="PF00790">
    <property type="entry name" value="VHS"/>
    <property type="match status" value="1"/>
</dbReference>
<feature type="compositionally biased region" description="Polar residues" evidence="4">
    <location>
        <begin position="199"/>
        <end position="221"/>
    </location>
</feature>
<reference evidence="9" key="2">
    <citation type="submission" date="2020-04" db="EMBL/GenBank/DDBJ databases">
        <authorList>
            <consortium name="NCBI Genome Project"/>
        </authorList>
    </citation>
    <scope>NUCLEOTIDE SEQUENCE</scope>
    <source>
        <strain evidence="9">CBS 781.70</strain>
    </source>
</reference>
<keyword evidence="3" id="KW-0653">Protein transport</keyword>
<dbReference type="EMBL" id="ML975184">
    <property type="protein sequence ID" value="KAF1808403.1"/>
    <property type="molecule type" value="Genomic_DNA"/>
</dbReference>
<dbReference type="GO" id="GO:0006897">
    <property type="term" value="P:endocytosis"/>
    <property type="evidence" value="ECO:0007669"/>
    <property type="project" value="InterPro"/>
</dbReference>
<reference evidence="7 9" key="1">
    <citation type="submission" date="2020-01" db="EMBL/GenBank/DDBJ databases">
        <authorList>
            <consortium name="DOE Joint Genome Institute"/>
            <person name="Haridas S."/>
            <person name="Albert R."/>
            <person name="Binder M."/>
            <person name="Bloem J."/>
            <person name="Labutti K."/>
            <person name="Salamov A."/>
            <person name="Andreopoulos B."/>
            <person name="Baker S.E."/>
            <person name="Barry K."/>
            <person name="Bills G."/>
            <person name="Bluhm B.H."/>
            <person name="Cannon C."/>
            <person name="Castanera R."/>
            <person name="Culley D.E."/>
            <person name="Daum C."/>
            <person name="Ezra D."/>
            <person name="Gonzalez J.B."/>
            <person name="Henrissat B."/>
            <person name="Kuo A."/>
            <person name="Liang C."/>
            <person name="Lipzen A."/>
            <person name="Lutzoni F."/>
            <person name="Magnuson J."/>
            <person name="Mondo S."/>
            <person name="Nolan M."/>
            <person name="Ohm R."/>
            <person name="Pangilinan J."/>
            <person name="Park H.-J."/>
            <person name="Ramirez L."/>
            <person name="Alfaro M."/>
            <person name="Sun H."/>
            <person name="Tritt A."/>
            <person name="Yoshinaga Y."/>
            <person name="Zwiers L.-H."/>
            <person name="Turgeon B.G."/>
            <person name="Goodwin S.B."/>
            <person name="Spatafora J.W."/>
            <person name="Crous P.W."/>
            <person name="Grigoriev I.V."/>
        </authorList>
    </citation>
    <scope>NUCLEOTIDE SEQUENCE</scope>
    <source>
        <strain evidence="7 9">CBS 781.70</strain>
    </source>
</reference>